<dbReference type="Proteomes" id="UP000324611">
    <property type="component" value="Unassembled WGS sequence"/>
</dbReference>
<gene>
    <name evidence="1" type="ORF">F0L74_05710</name>
</gene>
<proteinExistence type="predicted"/>
<dbReference type="PANTHER" id="PTHR38436:SF1">
    <property type="entry name" value="ESTER CYCLASE"/>
    <property type="match status" value="1"/>
</dbReference>
<name>A0A5B2W075_9BACT</name>
<sequence length="252" mass="27981">MSATQNNKEIIRNLYEQAMNQRNMGLLQELIADSYPGLQGQLGAAGFEGPIAQLIKAFPDIQWHIQHLSAEGDQVTVQWQWQGTHTGQYLQVAATGKKVSNDGMAIFTLQDGKIIKAQIQTDRLGFLQQLDVLPADPAALTGRPLHKDWVQFIDKFRVPAAGQQAFLDRVRVNRAFLKTLPGFVTDAAYTYSEQEGDLICVTVATWANQEALDKAKEAVQGLYKAEGFDPGTFFKRLGIVVDRGVYAALEER</sequence>
<comment type="caution">
    <text evidence="1">The sequence shown here is derived from an EMBL/GenBank/DDBJ whole genome shotgun (WGS) entry which is preliminary data.</text>
</comment>
<evidence type="ECO:0000313" key="2">
    <source>
        <dbReference type="Proteomes" id="UP000324611"/>
    </source>
</evidence>
<dbReference type="Gene3D" id="3.30.70.100">
    <property type="match status" value="1"/>
</dbReference>
<dbReference type="AlphaFoldDB" id="A0A5B2W075"/>
<evidence type="ECO:0000313" key="1">
    <source>
        <dbReference type="EMBL" id="KAA2245453.1"/>
    </source>
</evidence>
<protein>
    <submittedName>
        <fullName evidence="1">Ester cyclase</fullName>
    </submittedName>
</protein>
<reference evidence="1 2" key="2">
    <citation type="submission" date="2019-09" db="EMBL/GenBank/DDBJ databases">
        <authorList>
            <person name="Jin C."/>
        </authorList>
    </citation>
    <scope>NUCLEOTIDE SEQUENCE [LARGE SCALE GENOMIC DNA]</scope>
    <source>
        <strain evidence="1 2">BN140078</strain>
    </source>
</reference>
<dbReference type="EMBL" id="VUOC01000001">
    <property type="protein sequence ID" value="KAA2245453.1"/>
    <property type="molecule type" value="Genomic_DNA"/>
</dbReference>
<dbReference type="SUPFAM" id="SSF54909">
    <property type="entry name" value="Dimeric alpha+beta barrel"/>
    <property type="match status" value="1"/>
</dbReference>
<keyword evidence="2" id="KW-1185">Reference proteome</keyword>
<dbReference type="Gene3D" id="3.10.450.50">
    <property type="match status" value="1"/>
</dbReference>
<dbReference type="Pfam" id="PF07366">
    <property type="entry name" value="SnoaL"/>
    <property type="match status" value="1"/>
</dbReference>
<dbReference type="RefSeq" id="WP_149836842.1">
    <property type="nucleotide sequence ID" value="NZ_VUOC01000001.1"/>
</dbReference>
<dbReference type="GO" id="GO:0030638">
    <property type="term" value="P:polyketide metabolic process"/>
    <property type="evidence" value="ECO:0007669"/>
    <property type="project" value="InterPro"/>
</dbReference>
<dbReference type="InterPro" id="IPR009959">
    <property type="entry name" value="Cyclase_SnoaL-like"/>
</dbReference>
<organism evidence="1 2">
    <name type="scientific">Chitinophaga agrisoli</name>
    <dbReference type="NCBI Taxonomy" id="2607653"/>
    <lineage>
        <taxon>Bacteria</taxon>
        <taxon>Pseudomonadati</taxon>
        <taxon>Bacteroidota</taxon>
        <taxon>Chitinophagia</taxon>
        <taxon>Chitinophagales</taxon>
        <taxon>Chitinophagaceae</taxon>
        <taxon>Chitinophaga</taxon>
    </lineage>
</organism>
<dbReference type="PANTHER" id="PTHR38436">
    <property type="entry name" value="POLYKETIDE CYCLASE SNOAL-LIKE DOMAIN"/>
    <property type="match status" value="1"/>
</dbReference>
<reference evidence="1 2" key="1">
    <citation type="submission" date="2019-09" db="EMBL/GenBank/DDBJ databases">
        <title>Chitinophaga ginsengihumi sp. nov., isolated from soil of ginseng rhizosphere.</title>
        <authorList>
            <person name="Lee J."/>
        </authorList>
    </citation>
    <scope>NUCLEOTIDE SEQUENCE [LARGE SCALE GENOMIC DNA]</scope>
    <source>
        <strain evidence="1 2">BN140078</strain>
    </source>
</reference>
<accession>A0A5B2W075</accession>
<dbReference type="InterPro" id="IPR032710">
    <property type="entry name" value="NTF2-like_dom_sf"/>
</dbReference>
<dbReference type="InterPro" id="IPR011008">
    <property type="entry name" value="Dimeric_a/b-barrel"/>
</dbReference>
<dbReference type="SUPFAM" id="SSF54427">
    <property type="entry name" value="NTF2-like"/>
    <property type="match status" value="1"/>
</dbReference>